<evidence type="ECO:0000313" key="2">
    <source>
        <dbReference type="Proteomes" id="UP001172386"/>
    </source>
</evidence>
<reference evidence="1" key="1">
    <citation type="submission" date="2022-10" db="EMBL/GenBank/DDBJ databases">
        <title>Culturing micro-colonial fungi from biological soil crusts in the Mojave desert and describing Neophaeococcomyces mojavensis, and introducing the new genera and species Taxawa tesnikishii.</title>
        <authorList>
            <person name="Kurbessoian T."/>
            <person name="Stajich J.E."/>
        </authorList>
    </citation>
    <scope>NUCLEOTIDE SEQUENCE</scope>
    <source>
        <strain evidence="1">JES_112</strain>
    </source>
</reference>
<sequence>MGRSLSKKKVGKKPVDRTAIAKTVAAAAQISISPIQIIASIAPDILTQGAVYTTNPHPHLNPPTATFESLPSEIVFMIAEHCIEPFDIRVVRITRSDGIIKRIVEGPNGVQLSLVSRLFNIGIKQGLINKFSGHLDLARHTHVDFNIQVMAKKEQAWLRDLVTTITIRAAIQGPPKFPYASYTKLRKVELIFGRQDGVTSQADADSVVKDIRLPGRQQKHTCDLSLATLPDITLIGYFPYSGTTEVADLTALPAKILPSLNYMKK</sequence>
<dbReference type="Proteomes" id="UP001172386">
    <property type="component" value="Unassembled WGS sequence"/>
</dbReference>
<name>A0ACC3A1X6_9EURO</name>
<accession>A0ACC3A1X6</accession>
<comment type="caution">
    <text evidence="1">The sequence shown here is derived from an EMBL/GenBank/DDBJ whole genome shotgun (WGS) entry which is preliminary data.</text>
</comment>
<dbReference type="EMBL" id="JAPDRQ010000132">
    <property type="protein sequence ID" value="KAJ9654087.1"/>
    <property type="molecule type" value="Genomic_DNA"/>
</dbReference>
<organism evidence="1 2">
    <name type="scientific">Neophaeococcomyces mojaviensis</name>
    <dbReference type="NCBI Taxonomy" id="3383035"/>
    <lineage>
        <taxon>Eukaryota</taxon>
        <taxon>Fungi</taxon>
        <taxon>Dikarya</taxon>
        <taxon>Ascomycota</taxon>
        <taxon>Pezizomycotina</taxon>
        <taxon>Eurotiomycetes</taxon>
        <taxon>Chaetothyriomycetidae</taxon>
        <taxon>Chaetothyriales</taxon>
        <taxon>Chaetothyriales incertae sedis</taxon>
        <taxon>Neophaeococcomyces</taxon>
    </lineage>
</organism>
<evidence type="ECO:0000313" key="1">
    <source>
        <dbReference type="EMBL" id="KAJ9654087.1"/>
    </source>
</evidence>
<protein>
    <submittedName>
        <fullName evidence="1">Uncharacterized protein</fullName>
    </submittedName>
</protein>
<keyword evidence="2" id="KW-1185">Reference proteome</keyword>
<gene>
    <name evidence="1" type="ORF">H2198_006826</name>
</gene>
<proteinExistence type="predicted"/>